<name>A0ACC8X7R6_9FIRM</name>
<protein>
    <submittedName>
        <fullName evidence="1">Uncharacterized protein</fullName>
    </submittedName>
</protein>
<sequence length="244" mass="28581">MEILKLLENNPGFQERARQELEAEVLKKFIGQSKLEEIIDILNQIPSMALASKESPSGYANVQQNYENLKNEVKTLKNELHQSHAERQILENRKRDLLVQVQFYKDKYDTIENIFKVFDKLDDNVKSGLDGIFRDNSRDKFLMSCASLEKLELLWDFIYYTIENVSDNTEAINNLNIILDYFFDLFSYTNPVYERINTENNENFDSKLHIKIGSKKSGPIQEVKLRGIKNKYTQKILKKSVVQL</sequence>
<reference evidence="1" key="1">
    <citation type="submission" date="2016-08" db="EMBL/GenBank/DDBJ databases">
        <authorList>
            <person name="Ngugi D.K."/>
            <person name="Miyake S."/>
            <person name="Stingl U."/>
        </authorList>
    </citation>
    <scope>NUCLEOTIDE SEQUENCE</scope>
    <source>
        <strain evidence="1">SCG-B11WGA-EpuloA1</strain>
    </source>
</reference>
<comment type="caution">
    <text evidence="1">The sequence shown here is derived from an EMBL/GenBank/DDBJ whole genome shotgun (WGS) entry which is preliminary data.</text>
</comment>
<dbReference type="EMBL" id="LJDB01000102">
    <property type="protein sequence ID" value="ONI37897.1"/>
    <property type="molecule type" value="Genomic_DNA"/>
</dbReference>
<evidence type="ECO:0000313" key="1">
    <source>
        <dbReference type="EMBL" id="ONI37897.1"/>
    </source>
</evidence>
<dbReference type="Proteomes" id="UP000188605">
    <property type="component" value="Unassembled WGS sequence"/>
</dbReference>
<accession>A0ACC8X7R6</accession>
<gene>
    <name evidence="1" type="ORF">AN396_12125</name>
</gene>
<keyword evidence="2" id="KW-1185">Reference proteome</keyword>
<proteinExistence type="predicted"/>
<organism evidence="1 2">
    <name type="scientific">Candidatus Epulonipiscium fishelsonii</name>
    <dbReference type="NCBI Taxonomy" id="77094"/>
    <lineage>
        <taxon>Bacteria</taxon>
        <taxon>Bacillati</taxon>
        <taxon>Bacillota</taxon>
        <taxon>Clostridia</taxon>
        <taxon>Lachnospirales</taxon>
        <taxon>Lachnospiraceae</taxon>
        <taxon>Candidatus Epulonipiscium</taxon>
    </lineage>
</organism>
<evidence type="ECO:0000313" key="2">
    <source>
        <dbReference type="Proteomes" id="UP000188605"/>
    </source>
</evidence>